<reference evidence="1 2" key="2">
    <citation type="journal article" date="2022" name="Mol. Ecol. Resour.">
        <title>The genomes of chicory, endive, great burdock and yacon provide insights into Asteraceae paleo-polyploidization history and plant inulin production.</title>
        <authorList>
            <person name="Fan W."/>
            <person name="Wang S."/>
            <person name="Wang H."/>
            <person name="Wang A."/>
            <person name="Jiang F."/>
            <person name="Liu H."/>
            <person name="Zhao H."/>
            <person name="Xu D."/>
            <person name="Zhang Y."/>
        </authorList>
    </citation>
    <scope>NUCLEOTIDE SEQUENCE [LARGE SCALE GENOMIC DNA]</scope>
    <source>
        <strain evidence="2">cv. Yunnan</strain>
        <tissue evidence="1">Leaves</tissue>
    </source>
</reference>
<keyword evidence="2" id="KW-1185">Reference proteome</keyword>
<organism evidence="1 2">
    <name type="scientific">Smallanthus sonchifolius</name>
    <dbReference type="NCBI Taxonomy" id="185202"/>
    <lineage>
        <taxon>Eukaryota</taxon>
        <taxon>Viridiplantae</taxon>
        <taxon>Streptophyta</taxon>
        <taxon>Embryophyta</taxon>
        <taxon>Tracheophyta</taxon>
        <taxon>Spermatophyta</taxon>
        <taxon>Magnoliopsida</taxon>
        <taxon>eudicotyledons</taxon>
        <taxon>Gunneridae</taxon>
        <taxon>Pentapetalae</taxon>
        <taxon>asterids</taxon>
        <taxon>campanulids</taxon>
        <taxon>Asterales</taxon>
        <taxon>Asteraceae</taxon>
        <taxon>Asteroideae</taxon>
        <taxon>Heliantheae alliance</taxon>
        <taxon>Millerieae</taxon>
        <taxon>Smallanthus</taxon>
    </lineage>
</organism>
<evidence type="ECO:0000313" key="2">
    <source>
        <dbReference type="Proteomes" id="UP001056120"/>
    </source>
</evidence>
<evidence type="ECO:0000313" key="1">
    <source>
        <dbReference type="EMBL" id="KAI3726041.1"/>
    </source>
</evidence>
<sequence>MITNNCVFSLPIFFLLFSGSFFPSASATPPAKILSGITSNIASALFKWMWSLKPAAKIGMAVSSRSMVKYEGGYSVETVFDGSKLGIEPYSVEVTPSGELLVLDSENSNVYKISTPLSKYSRPKLLAGSHEGLFGHVDGKPRESRMNHPKGLTVDDKGNVYVADTMNMAIRKISDTGVVTIAGGNWARGTGHIDGPSDNAKFSDDFDIIYVASSCSILVIDRGNQAIREIQLHEDDCSYQYDGDHNLGIAVLGAAVFFGFMLALLQRRVSAIFSSQSDPRPATNNLSPPPYQRPVKSVRPPLIPPEDESEKEEEGLFGSLGKLFIKTGTTVFEIFGGSSSSKKNPPRPHLQTNYPQPPPFSNTWPMQESFVIPHQDAPPPLETRNPYPFMTKNPEPAERPRPSKQTRYLSSGQNSEYFNQQQMQQFQKHQHRQQHHQRQYSSGPQTYYEEKSETTNEVVFGAVQEQDGKHGAVVIKAVDYSNHPNYGNQNVRSRYNYMGYAYGLSFNACLVSNAL</sequence>
<reference evidence="2" key="1">
    <citation type="journal article" date="2022" name="Mol. Ecol. Resour.">
        <title>The genomes of chicory, endive, great burdock and yacon provide insights into Asteraceae palaeo-polyploidization history and plant inulin production.</title>
        <authorList>
            <person name="Fan W."/>
            <person name="Wang S."/>
            <person name="Wang H."/>
            <person name="Wang A."/>
            <person name="Jiang F."/>
            <person name="Liu H."/>
            <person name="Zhao H."/>
            <person name="Xu D."/>
            <person name="Zhang Y."/>
        </authorList>
    </citation>
    <scope>NUCLEOTIDE SEQUENCE [LARGE SCALE GENOMIC DNA]</scope>
    <source>
        <strain evidence="2">cv. Yunnan</strain>
    </source>
</reference>
<comment type="caution">
    <text evidence="1">The sequence shown here is derived from an EMBL/GenBank/DDBJ whole genome shotgun (WGS) entry which is preliminary data.</text>
</comment>
<proteinExistence type="predicted"/>
<gene>
    <name evidence="1" type="ORF">L1987_65838</name>
</gene>
<dbReference type="Proteomes" id="UP001056120">
    <property type="component" value="Linkage Group LG22"/>
</dbReference>
<name>A0ACB9BVL1_9ASTR</name>
<dbReference type="EMBL" id="CM042039">
    <property type="protein sequence ID" value="KAI3726041.1"/>
    <property type="molecule type" value="Genomic_DNA"/>
</dbReference>
<accession>A0ACB9BVL1</accession>
<protein>
    <submittedName>
        <fullName evidence="1">Uncharacterized protein</fullName>
    </submittedName>
</protein>